<name>A0ABQ8G5L1_9PEZI</name>
<sequence>MVLTAASAQQHSRAPCPPPAPAARPQPQSPHRALPMTRLRRPNDVPASRPESPRPAGPAASQRCCPPRPGRDGRAAWVPGQRVRAGVCARADTSLWTPLSWAHESRVVGRRRHLYVGGVQRADAGRQGTRCTGGRPLKSIAASDEAGPRARALRQSCWADSAGCCIGESAPVGCSPPHRPGVTREIARHFNLDLRPKSLALARPTALTPDLYDRPGAWR</sequence>
<reference evidence="2 3" key="1">
    <citation type="journal article" date="2021" name="Nat. Commun.">
        <title>Genetic determinants of endophytism in the Arabidopsis root mycobiome.</title>
        <authorList>
            <person name="Mesny F."/>
            <person name="Miyauchi S."/>
            <person name="Thiergart T."/>
            <person name="Pickel B."/>
            <person name="Atanasova L."/>
            <person name="Karlsson M."/>
            <person name="Huettel B."/>
            <person name="Barry K.W."/>
            <person name="Haridas S."/>
            <person name="Chen C."/>
            <person name="Bauer D."/>
            <person name="Andreopoulos W."/>
            <person name="Pangilinan J."/>
            <person name="LaButti K."/>
            <person name="Riley R."/>
            <person name="Lipzen A."/>
            <person name="Clum A."/>
            <person name="Drula E."/>
            <person name="Henrissat B."/>
            <person name="Kohler A."/>
            <person name="Grigoriev I.V."/>
            <person name="Martin F.M."/>
            <person name="Hacquard S."/>
        </authorList>
    </citation>
    <scope>NUCLEOTIDE SEQUENCE [LARGE SCALE GENOMIC DNA]</scope>
    <source>
        <strain evidence="2 3">MPI-SDFR-AT-0080</strain>
    </source>
</reference>
<feature type="region of interest" description="Disordered" evidence="1">
    <location>
        <begin position="1"/>
        <end position="76"/>
    </location>
</feature>
<evidence type="ECO:0000313" key="3">
    <source>
        <dbReference type="Proteomes" id="UP000774617"/>
    </source>
</evidence>
<keyword evidence="3" id="KW-1185">Reference proteome</keyword>
<proteinExistence type="predicted"/>
<gene>
    <name evidence="2" type="ORF">B0J12DRAFT_196668</name>
</gene>
<comment type="caution">
    <text evidence="2">The sequence shown here is derived from an EMBL/GenBank/DDBJ whole genome shotgun (WGS) entry which is preliminary data.</text>
</comment>
<protein>
    <submittedName>
        <fullName evidence="2">Uncharacterized protein</fullName>
    </submittedName>
</protein>
<feature type="compositionally biased region" description="Pro residues" evidence="1">
    <location>
        <begin position="15"/>
        <end position="28"/>
    </location>
</feature>
<evidence type="ECO:0000256" key="1">
    <source>
        <dbReference type="SAM" id="MobiDB-lite"/>
    </source>
</evidence>
<evidence type="ECO:0000313" key="2">
    <source>
        <dbReference type="EMBL" id="KAH7043228.1"/>
    </source>
</evidence>
<accession>A0ABQ8G5L1</accession>
<dbReference type="Proteomes" id="UP000774617">
    <property type="component" value="Unassembled WGS sequence"/>
</dbReference>
<organism evidence="2 3">
    <name type="scientific">Macrophomina phaseolina</name>
    <dbReference type="NCBI Taxonomy" id="35725"/>
    <lineage>
        <taxon>Eukaryota</taxon>
        <taxon>Fungi</taxon>
        <taxon>Dikarya</taxon>
        <taxon>Ascomycota</taxon>
        <taxon>Pezizomycotina</taxon>
        <taxon>Dothideomycetes</taxon>
        <taxon>Dothideomycetes incertae sedis</taxon>
        <taxon>Botryosphaeriales</taxon>
        <taxon>Botryosphaeriaceae</taxon>
        <taxon>Macrophomina</taxon>
    </lineage>
</organism>
<dbReference type="EMBL" id="JAGTJR010000023">
    <property type="protein sequence ID" value="KAH7043228.1"/>
    <property type="molecule type" value="Genomic_DNA"/>
</dbReference>